<dbReference type="InterPro" id="IPR020904">
    <property type="entry name" value="Sc_DH/Rdtase_CS"/>
</dbReference>
<keyword evidence="1 3" id="KW-0560">Oxidoreductase</keyword>
<reference evidence="5" key="1">
    <citation type="journal article" date="2013" name="Nat. Biotechnol.">
        <title>Chinese hamster genome sequenced from sorted chromosomes.</title>
        <authorList>
            <person name="Brinkrolf K."/>
            <person name="Rupp O."/>
            <person name="Laux H."/>
            <person name="Kollin F."/>
            <person name="Ernst W."/>
            <person name="Linke B."/>
            <person name="Kofler R."/>
            <person name="Romand S."/>
            <person name="Hesse F."/>
            <person name="Budach W.E."/>
            <person name="Galosy S."/>
            <person name="Muller D."/>
            <person name="Noll T."/>
            <person name="Wienberg J."/>
            <person name="Jostock T."/>
            <person name="Leonard M."/>
            <person name="Grillari J."/>
            <person name="Tauch A."/>
            <person name="Goesmann A."/>
            <person name="Helk B."/>
            <person name="Mott J.E."/>
            <person name="Puhler A."/>
            <person name="Borth N."/>
        </authorList>
    </citation>
    <scope>NUCLEOTIDE SEQUENCE [LARGE SCALE GENOMIC DNA]</scope>
    <source>
        <strain evidence="5">17A/GY</strain>
    </source>
</reference>
<evidence type="ECO:0000313" key="5">
    <source>
        <dbReference type="Proteomes" id="UP000030759"/>
    </source>
</evidence>
<dbReference type="Pfam" id="PF00106">
    <property type="entry name" value="adh_short"/>
    <property type="match status" value="1"/>
</dbReference>
<dbReference type="SUPFAM" id="SSF51735">
    <property type="entry name" value="NAD(P)-binding Rossmann-fold domains"/>
    <property type="match status" value="2"/>
</dbReference>
<dbReference type="Proteomes" id="UP000694386">
    <property type="component" value="Unplaced"/>
</dbReference>
<dbReference type="EC" id="1.1.-.-" evidence="3"/>
<accession>A0A061I4R6</accession>
<evidence type="ECO:0000313" key="4">
    <source>
        <dbReference type="Ensembl" id="ENSCGRP00001026551.1"/>
    </source>
</evidence>
<dbReference type="OMA" id="WISTHPV"/>
<protein>
    <submittedName>
        <fullName evidence="4">Dehydrogenase/reductase 7 like 1</fullName>
    </submittedName>
    <submittedName>
        <fullName evidence="3">Dehydrogenase/reductase SDR family member 7-like protein</fullName>
        <ecNumber evidence="3">1.1.-.-</ecNumber>
    </submittedName>
</protein>
<dbReference type="Ensembl" id="ENSCGRT00001030797.1">
    <property type="protein sequence ID" value="ENSCGRP00001026551.1"/>
    <property type="gene ID" value="ENSCGRG00001023826.1"/>
</dbReference>
<comment type="similarity">
    <text evidence="2">Belongs to the short-chain dehydrogenases/reductases (SDR) family.</text>
</comment>
<dbReference type="Proteomes" id="UP000030759">
    <property type="component" value="Unassembled WGS sequence"/>
</dbReference>
<dbReference type="PRINTS" id="PR00080">
    <property type="entry name" value="SDRFAMILY"/>
</dbReference>
<evidence type="ECO:0000256" key="1">
    <source>
        <dbReference type="ARBA" id="ARBA00023002"/>
    </source>
</evidence>
<proteinExistence type="inferred from homology"/>
<dbReference type="EMBL" id="KE676127">
    <property type="protein sequence ID" value="ERE74193.1"/>
    <property type="molecule type" value="Genomic_DNA"/>
</dbReference>
<dbReference type="InterPro" id="IPR036291">
    <property type="entry name" value="NAD(P)-bd_dom_sf"/>
</dbReference>
<dbReference type="PANTHER" id="PTHR44269">
    <property type="entry name" value="DEHYDROGENASE/REDUCTASE SDR FAMILY MEMBER 7-RELATED"/>
    <property type="match status" value="1"/>
</dbReference>
<evidence type="ECO:0000313" key="3">
    <source>
        <dbReference type="EMBL" id="ERE74193.1"/>
    </source>
</evidence>
<sequence length="419" mass="46730">MSGELWLWALCALLPALWLLSFFRTDSDLTLLWAAWLGRRPEQVLTGMVVWVTGASSGIGEELALQLSKLGVSLVLSARRVQELERVKRRCLENGNVKEKDILVLPLDLADRSSHDMATKAVLQEFGRVDILVNNGGIAHCSFAVDTNLDVFKVLLEVNYLGTVSLTKCVLPHMMKRKQGKIVIINSLGGIIPIPLTSAYNASKHALRGFLDTLQTELFNYPGITVSTICPGLVHSNIFQNSFTSEITETLGSNAEALSKMETSRCAQLILIALANDLKEVWIAQQPHLFKTYVWQYVPIRDWIFSRKTWKKVIEGYNIDKGPFLILFNPMDVLVNNGERAQISLALDTNLDVVFKGPTELDCLGMMSLTKCILQHMIETKGVVTEGIVSMYCASKHALQVWQSKLKSEETNLSVYKAC</sequence>
<dbReference type="PRINTS" id="PR00081">
    <property type="entry name" value="GDHRDH"/>
</dbReference>
<evidence type="ECO:0000256" key="2">
    <source>
        <dbReference type="RuleBase" id="RU000363"/>
    </source>
</evidence>
<dbReference type="Gene3D" id="3.40.50.720">
    <property type="entry name" value="NAD(P)-binding Rossmann-like Domain"/>
    <property type="match status" value="1"/>
</dbReference>
<dbReference type="GO" id="GO:0016491">
    <property type="term" value="F:oxidoreductase activity"/>
    <property type="evidence" value="ECO:0007669"/>
    <property type="project" value="UniProtKB-KW"/>
</dbReference>
<dbReference type="InterPro" id="IPR002347">
    <property type="entry name" value="SDR_fam"/>
</dbReference>
<dbReference type="PROSITE" id="PS00061">
    <property type="entry name" value="ADH_SHORT"/>
    <property type="match status" value="1"/>
</dbReference>
<name>A0A061I4R6_CRIGR</name>
<reference evidence="4" key="3">
    <citation type="submission" date="2025-05" db="UniProtKB">
        <authorList>
            <consortium name="Ensembl"/>
        </authorList>
    </citation>
    <scope>IDENTIFICATION</scope>
</reference>
<dbReference type="PANTHER" id="PTHR44269:SF4">
    <property type="entry name" value="GENE 4756-RELATED"/>
    <property type="match status" value="1"/>
</dbReference>
<reference evidence="3" key="2">
    <citation type="submission" date="2013-03" db="EMBL/GenBank/DDBJ databases">
        <title>Chinese hamster genome sequenced from sorted chromosomes.</title>
        <authorList>
            <person name="Brinkrolf K."/>
            <person name="Rupp O."/>
            <person name="Laux H."/>
            <person name="Kollin F."/>
            <person name="Ernst W."/>
            <person name="Linke B."/>
            <person name="Kofler R."/>
            <person name="Romand S."/>
            <person name="Hesse F."/>
            <person name="Budach W.E."/>
            <person name="Galosy S."/>
            <person name="Muller D."/>
            <person name="Noll T."/>
            <person name="Wienberg J."/>
            <person name="Jostock T."/>
            <person name="Leonard M."/>
            <person name="Grillari J."/>
            <person name="Tauch A."/>
            <person name="Goesmann A."/>
            <person name="Helk B."/>
            <person name="Mott J.E."/>
            <person name="Puehler A."/>
            <person name="Borth N."/>
        </authorList>
    </citation>
    <scope>NUCLEOTIDE SEQUENCE</scope>
    <source>
        <strain evidence="3">17A/GY</strain>
    </source>
</reference>
<dbReference type="InterPro" id="IPR053011">
    <property type="entry name" value="SDR_family_member_7"/>
</dbReference>
<dbReference type="AlphaFoldDB" id="A0A061I4R6"/>
<organism evidence="3 5">
    <name type="scientific">Cricetulus griseus</name>
    <name type="common">Chinese hamster</name>
    <name type="synonym">Cricetulus barabensis griseus</name>
    <dbReference type="NCBI Taxonomy" id="10029"/>
    <lineage>
        <taxon>Eukaryota</taxon>
        <taxon>Metazoa</taxon>
        <taxon>Chordata</taxon>
        <taxon>Craniata</taxon>
        <taxon>Vertebrata</taxon>
        <taxon>Euteleostomi</taxon>
        <taxon>Mammalia</taxon>
        <taxon>Eutheria</taxon>
        <taxon>Euarchontoglires</taxon>
        <taxon>Glires</taxon>
        <taxon>Rodentia</taxon>
        <taxon>Myomorpha</taxon>
        <taxon>Muroidea</taxon>
        <taxon>Cricetidae</taxon>
        <taxon>Cricetinae</taxon>
        <taxon>Cricetulus</taxon>
    </lineage>
</organism>
<gene>
    <name evidence="3" type="ORF">H671_5g13625</name>
</gene>
<dbReference type="CDD" id="cd05332">
    <property type="entry name" value="11beta-HSD1_like_SDR_c"/>
    <property type="match status" value="1"/>
</dbReference>